<sequence length="186" mass="20032">MSKPATSEFDPYHKWLGIPPSEQPPNHYRLLGLSEFEDDPDVIAAAADRQMGHVKGFATGRYGSYSQELLNELAKVRVCLLNAKLKQAYDAKLRQALQPKPPAAPPAKPASPTAPPTQVIPPPTSAARVAPPAAASNEPTELPTIGPRRTIRRRRKKPSAAPILFALAIATLAMVGLAIYFANKAI</sequence>
<keyword evidence="2" id="KW-1133">Transmembrane helix</keyword>
<reference evidence="3" key="1">
    <citation type="submission" date="2022-06" db="EMBL/GenBank/DDBJ databases">
        <title>Aeoliella straminimaris, a novel planctomycete from sediments.</title>
        <authorList>
            <person name="Vitorino I.R."/>
            <person name="Lage O.M."/>
        </authorList>
    </citation>
    <scope>NUCLEOTIDE SEQUENCE</scope>
    <source>
        <strain evidence="3">ICT_H6.2</strain>
    </source>
</reference>
<proteinExistence type="predicted"/>
<evidence type="ECO:0000256" key="2">
    <source>
        <dbReference type="SAM" id="Phobius"/>
    </source>
</evidence>
<feature type="transmembrane region" description="Helical" evidence="2">
    <location>
        <begin position="159"/>
        <end position="182"/>
    </location>
</feature>
<dbReference type="Proteomes" id="UP001155241">
    <property type="component" value="Unassembled WGS sequence"/>
</dbReference>
<gene>
    <name evidence="3" type="ORF">NG895_04765</name>
</gene>
<name>A0A9X2F7E3_9BACT</name>
<evidence type="ECO:0000313" key="3">
    <source>
        <dbReference type="EMBL" id="MCO6043209.1"/>
    </source>
</evidence>
<feature type="region of interest" description="Disordered" evidence="1">
    <location>
        <begin position="1"/>
        <end position="20"/>
    </location>
</feature>
<feature type="compositionally biased region" description="Low complexity" evidence="1">
    <location>
        <begin position="125"/>
        <end position="135"/>
    </location>
</feature>
<feature type="region of interest" description="Disordered" evidence="1">
    <location>
        <begin position="96"/>
        <end position="154"/>
    </location>
</feature>
<evidence type="ECO:0000313" key="4">
    <source>
        <dbReference type="Proteomes" id="UP001155241"/>
    </source>
</evidence>
<dbReference type="EMBL" id="JAMXLR010000020">
    <property type="protein sequence ID" value="MCO6043209.1"/>
    <property type="molecule type" value="Genomic_DNA"/>
</dbReference>
<protein>
    <submittedName>
        <fullName evidence="3">Uncharacterized protein</fullName>
    </submittedName>
</protein>
<dbReference type="AlphaFoldDB" id="A0A9X2F7E3"/>
<comment type="caution">
    <text evidence="3">The sequence shown here is derived from an EMBL/GenBank/DDBJ whole genome shotgun (WGS) entry which is preliminary data.</text>
</comment>
<keyword evidence="4" id="KW-1185">Reference proteome</keyword>
<keyword evidence="2" id="KW-0812">Transmembrane</keyword>
<keyword evidence="2" id="KW-0472">Membrane</keyword>
<organism evidence="3 4">
    <name type="scientific">Aeoliella straminimaris</name>
    <dbReference type="NCBI Taxonomy" id="2954799"/>
    <lineage>
        <taxon>Bacteria</taxon>
        <taxon>Pseudomonadati</taxon>
        <taxon>Planctomycetota</taxon>
        <taxon>Planctomycetia</taxon>
        <taxon>Pirellulales</taxon>
        <taxon>Lacipirellulaceae</taxon>
        <taxon>Aeoliella</taxon>
    </lineage>
</organism>
<evidence type="ECO:0000256" key="1">
    <source>
        <dbReference type="SAM" id="MobiDB-lite"/>
    </source>
</evidence>
<dbReference type="RefSeq" id="WP_252851308.1">
    <property type="nucleotide sequence ID" value="NZ_JAMXLR010000020.1"/>
</dbReference>
<accession>A0A9X2F7E3</accession>
<feature type="compositionally biased region" description="Pro residues" evidence="1">
    <location>
        <begin position="99"/>
        <end position="124"/>
    </location>
</feature>